<dbReference type="AlphaFoldDB" id="A0A0K2TKC9"/>
<evidence type="ECO:0000313" key="1">
    <source>
        <dbReference type="EMBL" id="CDW25961.1"/>
    </source>
</evidence>
<sequence>MRRKVFTASANYNKRSGVRQSPLVEDTTAL</sequence>
<protein>
    <submittedName>
        <fullName evidence="1">Uncharacterized protein</fullName>
    </submittedName>
</protein>
<dbReference type="EMBL" id="HACA01008600">
    <property type="protein sequence ID" value="CDW25961.1"/>
    <property type="molecule type" value="Transcribed_RNA"/>
</dbReference>
<organism evidence="1">
    <name type="scientific">Lepeophtheirus salmonis</name>
    <name type="common">Salmon louse</name>
    <name type="synonym">Caligus salmonis</name>
    <dbReference type="NCBI Taxonomy" id="72036"/>
    <lineage>
        <taxon>Eukaryota</taxon>
        <taxon>Metazoa</taxon>
        <taxon>Ecdysozoa</taxon>
        <taxon>Arthropoda</taxon>
        <taxon>Crustacea</taxon>
        <taxon>Multicrustacea</taxon>
        <taxon>Hexanauplia</taxon>
        <taxon>Copepoda</taxon>
        <taxon>Siphonostomatoida</taxon>
        <taxon>Caligidae</taxon>
        <taxon>Lepeophtheirus</taxon>
    </lineage>
</organism>
<name>A0A0K2TKC9_LEPSM</name>
<proteinExistence type="predicted"/>
<reference evidence="1" key="1">
    <citation type="submission" date="2014-05" db="EMBL/GenBank/DDBJ databases">
        <authorList>
            <person name="Chronopoulou M."/>
        </authorList>
    </citation>
    <scope>NUCLEOTIDE SEQUENCE</scope>
    <source>
        <tissue evidence="1">Whole organism</tissue>
    </source>
</reference>
<accession>A0A0K2TKC9</accession>